<keyword evidence="7" id="KW-0539">Nucleus</keyword>
<comment type="subcellular location">
    <subcellularLocation>
        <location evidence="2">Chromosome</location>
        <location evidence="2">Centromere</location>
    </subcellularLocation>
    <subcellularLocation>
        <location evidence="1">Nucleus</location>
    </subcellularLocation>
</comment>
<dbReference type="PANTHER" id="PTHR16040:SF7">
    <property type="entry name" value="AUSTRALIN, ISOFORM A-RELATED"/>
    <property type="match status" value="1"/>
</dbReference>
<evidence type="ECO:0000256" key="3">
    <source>
        <dbReference type="ARBA" id="ARBA00009914"/>
    </source>
</evidence>
<feature type="compositionally biased region" description="Basic and acidic residues" evidence="10">
    <location>
        <begin position="132"/>
        <end position="145"/>
    </location>
</feature>
<dbReference type="GO" id="GO:0051301">
    <property type="term" value="P:cell division"/>
    <property type="evidence" value="ECO:0007669"/>
    <property type="project" value="UniProtKB-KW"/>
</dbReference>
<keyword evidence="8" id="KW-0131">Cell cycle</keyword>
<feature type="compositionally biased region" description="Low complexity" evidence="10">
    <location>
        <begin position="287"/>
        <end position="320"/>
    </location>
</feature>
<feature type="domain" description="Borealin N-terminal" evidence="11">
    <location>
        <begin position="29"/>
        <end position="85"/>
    </location>
</feature>
<evidence type="ECO:0000256" key="10">
    <source>
        <dbReference type="SAM" id="MobiDB-lite"/>
    </source>
</evidence>
<gene>
    <name evidence="12" type="ORF">HETSPECPRED_008083</name>
</gene>
<evidence type="ECO:0000256" key="5">
    <source>
        <dbReference type="ARBA" id="ARBA00022618"/>
    </source>
</evidence>
<evidence type="ECO:0000256" key="2">
    <source>
        <dbReference type="ARBA" id="ARBA00004584"/>
    </source>
</evidence>
<dbReference type="Proteomes" id="UP000664521">
    <property type="component" value="Unassembled WGS sequence"/>
</dbReference>
<dbReference type="GO" id="GO:0000070">
    <property type="term" value="P:mitotic sister chromatid segregation"/>
    <property type="evidence" value="ECO:0007669"/>
    <property type="project" value="TreeGrafter"/>
</dbReference>
<dbReference type="InterPro" id="IPR018851">
    <property type="entry name" value="Borealin_N"/>
</dbReference>
<comment type="similarity">
    <text evidence="3">Belongs to the borealin family.</text>
</comment>
<dbReference type="EMBL" id="CAJPDS010000006">
    <property type="protein sequence ID" value="CAF9908455.1"/>
    <property type="molecule type" value="Genomic_DNA"/>
</dbReference>
<evidence type="ECO:0000313" key="13">
    <source>
        <dbReference type="Proteomes" id="UP000664521"/>
    </source>
</evidence>
<evidence type="ECO:0000259" key="11">
    <source>
        <dbReference type="Pfam" id="PF10444"/>
    </source>
</evidence>
<keyword evidence="6" id="KW-0498">Mitosis</keyword>
<dbReference type="GO" id="GO:0005634">
    <property type="term" value="C:nucleus"/>
    <property type="evidence" value="ECO:0007669"/>
    <property type="project" value="UniProtKB-SubCell"/>
</dbReference>
<evidence type="ECO:0000256" key="8">
    <source>
        <dbReference type="ARBA" id="ARBA00023306"/>
    </source>
</evidence>
<dbReference type="Pfam" id="PF10444">
    <property type="entry name" value="Nbl1_Borealin_N"/>
    <property type="match status" value="1"/>
</dbReference>
<sequence length="351" mass="38012">MQQHVGFESPTRTPAQSPRKKTMMITEAQKQALMDNLQLEVTERARKLRAQYALRAQSLRTRIELRINRIPHSLRKANMGELCQKYQEAVKEALPQVESSGPEPVKPQEQQNQPVNKTVELAPTPRPRGVKRSSEHLENADKENTPDPAQNIANPKKRPKNTADAPSRQVTNPSTVLSPKSLNSRTLQSPVRPVFGSPQKLHLSRPVSPLKPASPSKQFSFATPSSPAKFAAIAATNHLADLVTNQPKAARGKAPAGRKGTTKAATATKPASTRSKRGMEPPPIPETRTVSSQSNTSTTSNATTVVKKGGRAQKVAAPAAQKKKVNEGVSAAGKKVADAPPTGRRVLRKRA</sequence>
<dbReference type="OrthoDB" id="2392550at2759"/>
<keyword evidence="9" id="KW-0137">Centromere</keyword>
<dbReference type="GO" id="GO:0051233">
    <property type="term" value="C:spindle midzone"/>
    <property type="evidence" value="ECO:0007669"/>
    <property type="project" value="TreeGrafter"/>
</dbReference>
<dbReference type="GO" id="GO:0000775">
    <property type="term" value="C:chromosome, centromeric region"/>
    <property type="evidence" value="ECO:0007669"/>
    <property type="project" value="UniProtKB-SubCell"/>
</dbReference>
<protein>
    <recommendedName>
        <fullName evidence="11">Borealin N-terminal domain-containing protein</fullName>
    </recommendedName>
</protein>
<feature type="region of interest" description="Disordered" evidence="10">
    <location>
        <begin position="244"/>
        <end position="351"/>
    </location>
</feature>
<evidence type="ECO:0000256" key="6">
    <source>
        <dbReference type="ARBA" id="ARBA00022776"/>
    </source>
</evidence>
<keyword evidence="5" id="KW-0132">Cell division</keyword>
<evidence type="ECO:0000256" key="1">
    <source>
        <dbReference type="ARBA" id="ARBA00004123"/>
    </source>
</evidence>
<evidence type="ECO:0000256" key="9">
    <source>
        <dbReference type="ARBA" id="ARBA00023328"/>
    </source>
</evidence>
<keyword evidence="4" id="KW-0158">Chromosome</keyword>
<feature type="region of interest" description="Disordered" evidence="10">
    <location>
        <begin position="93"/>
        <end position="223"/>
    </location>
</feature>
<dbReference type="PANTHER" id="PTHR16040">
    <property type="entry name" value="AUSTRALIN, ISOFORM A-RELATED"/>
    <property type="match status" value="1"/>
</dbReference>
<feature type="compositionally biased region" description="Low complexity" evidence="10">
    <location>
        <begin position="247"/>
        <end position="273"/>
    </location>
</feature>
<feature type="region of interest" description="Disordered" evidence="10">
    <location>
        <begin position="1"/>
        <end position="20"/>
    </location>
</feature>
<proteinExistence type="inferred from homology"/>
<accession>A0A8H3I5U2</accession>
<comment type="caution">
    <text evidence="12">The sequence shown here is derived from an EMBL/GenBank/DDBJ whole genome shotgun (WGS) entry which is preliminary data.</text>
</comment>
<evidence type="ECO:0000256" key="7">
    <source>
        <dbReference type="ARBA" id="ARBA00023242"/>
    </source>
</evidence>
<name>A0A8H3I5U2_9LECA</name>
<reference evidence="12" key="1">
    <citation type="submission" date="2021-03" db="EMBL/GenBank/DDBJ databases">
        <authorList>
            <person name="Tagirdzhanova G."/>
        </authorList>
    </citation>
    <scope>NUCLEOTIDE SEQUENCE</scope>
</reference>
<evidence type="ECO:0000313" key="12">
    <source>
        <dbReference type="EMBL" id="CAF9908455.1"/>
    </source>
</evidence>
<evidence type="ECO:0000256" key="4">
    <source>
        <dbReference type="ARBA" id="ARBA00022454"/>
    </source>
</evidence>
<dbReference type="GO" id="GO:0032133">
    <property type="term" value="C:chromosome passenger complex"/>
    <property type="evidence" value="ECO:0007669"/>
    <property type="project" value="TreeGrafter"/>
</dbReference>
<feature type="compositionally biased region" description="Polar residues" evidence="10">
    <location>
        <begin position="168"/>
        <end position="189"/>
    </location>
</feature>
<dbReference type="InterPro" id="IPR018867">
    <property type="entry name" value="Cell_div_borealin"/>
</dbReference>
<dbReference type="AlphaFoldDB" id="A0A8H3I5U2"/>
<keyword evidence="13" id="KW-1185">Reference proteome</keyword>
<organism evidence="12 13">
    <name type="scientific">Heterodermia speciosa</name>
    <dbReference type="NCBI Taxonomy" id="116794"/>
    <lineage>
        <taxon>Eukaryota</taxon>
        <taxon>Fungi</taxon>
        <taxon>Dikarya</taxon>
        <taxon>Ascomycota</taxon>
        <taxon>Pezizomycotina</taxon>
        <taxon>Lecanoromycetes</taxon>
        <taxon>OSLEUM clade</taxon>
        <taxon>Lecanoromycetidae</taxon>
        <taxon>Caliciales</taxon>
        <taxon>Physciaceae</taxon>
        <taxon>Heterodermia</taxon>
    </lineage>
</organism>